<feature type="signal peptide" evidence="14">
    <location>
        <begin position="1"/>
        <end position="20"/>
    </location>
</feature>
<gene>
    <name evidence="16" type="ORF">LY89DRAFT_692975</name>
</gene>
<feature type="chain" id="PRO_5008268673" description="Endoglucanase EG-II" evidence="14">
    <location>
        <begin position="21"/>
        <end position="415"/>
    </location>
</feature>
<dbReference type="GO" id="GO:0008810">
    <property type="term" value="F:cellulase activity"/>
    <property type="evidence" value="ECO:0007669"/>
    <property type="project" value="UniProtKB-EC"/>
</dbReference>
<dbReference type="STRING" id="149040.A0A194XWT2"/>
<dbReference type="GO" id="GO:0030248">
    <property type="term" value="F:cellulose binding"/>
    <property type="evidence" value="ECO:0007669"/>
    <property type="project" value="InterPro"/>
</dbReference>
<accession>A0A194XWT2</accession>
<dbReference type="PANTHER" id="PTHR34142:SF5">
    <property type="entry name" value="CBM1 DOMAIN-CONTAINING PROTEIN"/>
    <property type="match status" value="1"/>
</dbReference>
<dbReference type="Pfam" id="PF00150">
    <property type="entry name" value="Cellulase"/>
    <property type="match status" value="1"/>
</dbReference>
<evidence type="ECO:0000256" key="7">
    <source>
        <dbReference type="ARBA" id="ARBA00023277"/>
    </source>
</evidence>
<dbReference type="SUPFAM" id="SSF51445">
    <property type="entry name" value="(Trans)glycosidases"/>
    <property type="match status" value="1"/>
</dbReference>
<dbReference type="InterPro" id="IPR000254">
    <property type="entry name" value="CBD"/>
</dbReference>
<dbReference type="InterPro" id="IPR017853">
    <property type="entry name" value="GH"/>
</dbReference>
<dbReference type="InterPro" id="IPR001547">
    <property type="entry name" value="Glyco_hydro_5"/>
</dbReference>
<evidence type="ECO:0000256" key="6">
    <source>
        <dbReference type="ARBA" id="ARBA00023001"/>
    </source>
</evidence>
<dbReference type="FunFam" id="3.20.20.80:FF:000124">
    <property type="entry name" value="Exported cellulase"/>
    <property type="match status" value="1"/>
</dbReference>
<keyword evidence="17" id="KW-1185">Reference proteome</keyword>
<sequence>MAGFKIPIFVSLVLAAGAEAQIAAYGQCGGTPWCFNVDCQPGYTCSFQNAYYSQCVPIALPPGDLAPYGAPGTCTPTPQNCGVTNSPPSCAGQVRFAGINIAGCDFGTDTTGTQTPSGAYCPIGPYNPNGPGQMTHFASENFNIFRLPTGWQYIINSVNPSSTLDPTNFGNYNSLVQACLSTGAYCLIDIHNYARFNGAIVGQGGPSNALFAQLWANIATVYASNSKVVFGIMNEPHDLPSVTTWAATVQAAVTAIRNAGATSQLILLPGNDWTGAGTFVTDGSGPALQSVTNPDGSYTNLIFDVHKYLDSDGSGTGTICVGDQVSTAFAPLAQWLRCNGRQAILSETGGSSDPTCLTYLCSAVSFLNANSDIYLGYIGWAAGSFAVGYNLGETPSYSNGVWTDMPIVTTCLVPK</sequence>
<dbReference type="AlphaFoldDB" id="A0A194XWT2"/>
<dbReference type="SMART" id="SM00236">
    <property type="entry name" value="fCBD"/>
    <property type="match status" value="1"/>
</dbReference>
<name>A0A194XWT2_MOLSC</name>
<proteinExistence type="inferred from homology"/>
<evidence type="ECO:0000259" key="15">
    <source>
        <dbReference type="PROSITE" id="PS51164"/>
    </source>
</evidence>
<evidence type="ECO:0000256" key="3">
    <source>
        <dbReference type="ARBA" id="ARBA00012601"/>
    </source>
</evidence>
<evidence type="ECO:0000313" key="17">
    <source>
        <dbReference type="Proteomes" id="UP000070700"/>
    </source>
</evidence>
<evidence type="ECO:0000256" key="13">
    <source>
        <dbReference type="RuleBase" id="RU361153"/>
    </source>
</evidence>
<evidence type="ECO:0000256" key="14">
    <source>
        <dbReference type="SAM" id="SignalP"/>
    </source>
</evidence>
<dbReference type="Proteomes" id="UP000070700">
    <property type="component" value="Unassembled WGS sequence"/>
</dbReference>
<dbReference type="InParanoid" id="A0A194XWT2"/>
<keyword evidence="9 13" id="KW-0326">Glycosidase</keyword>
<evidence type="ECO:0000256" key="4">
    <source>
        <dbReference type="ARBA" id="ARBA00022729"/>
    </source>
</evidence>
<dbReference type="Pfam" id="PF00734">
    <property type="entry name" value="CBM_1"/>
    <property type="match status" value="1"/>
</dbReference>
<evidence type="ECO:0000256" key="11">
    <source>
        <dbReference type="ARBA" id="ARBA00059691"/>
    </source>
</evidence>
<keyword evidence="7" id="KW-0119">Carbohydrate metabolism</keyword>
<comment type="function">
    <text evidence="11">Endoglucanase (EG) that cleaves the internal beta-1,4-glucosidic bonds in cellulose. The degradation of cellulose involves an interplay between different cellulolytic enzymes. Hydrolysis starts with EGs, which cut internal glycosidic linkages to reduce the polymerization degree of the substrate and creates new chain ends for exocellobiohydrolases (CBHs). The CBH release the disaccharide cellobiose from the non-reducing end of the cellulose polymer chain. Finally, beta-1,4-glucosidases hydrolyze the cellobiose and other short cello-oligosaccharides into glucose units.</text>
</comment>
<keyword evidence="6" id="KW-0136">Cellulose degradation</keyword>
<evidence type="ECO:0000256" key="10">
    <source>
        <dbReference type="ARBA" id="ARBA00023326"/>
    </source>
</evidence>
<evidence type="ECO:0000313" key="16">
    <source>
        <dbReference type="EMBL" id="KUJ24202.1"/>
    </source>
</evidence>
<dbReference type="OrthoDB" id="5823761at2759"/>
<dbReference type="GeneID" id="28826333"/>
<protein>
    <recommendedName>
        <fullName evidence="12">Endoglucanase EG-II</fullName>
        <ecNumber evidence="3">3.2.1.4</ecNumber>
    </recommendedName>
</protein>
<comment type="similarity">
    <text evidence="2 13">Belongs to the glycosyl hydrolase 5 (cellulase A) family.</text>
</comment>
<evidence type="ECO:0000256" key="8">
    <source>
        <dbReference type="ARBA" id="ARBA00023283"/>
    </source>
</evidence>
<dbReference type="SUPFAM" id="SSF57180">
    <property type="entry name" value="Cellulose-binding domain"/>
    <property type="match status" value="1"/>
</dbReference>
<keyword evidence="5 13" id="KW-0378">Hydrolase</keyword>
<evidence type="ECO:0000256" key="9">
    <source>
        <dbReference type="ARBA" id="ARBA00023295"/>
    </source>
</evidence>
<dbReference type="EMBL" id="KQ947404">
    <property type="protein sequence ID" value="KUJ24202.1"/>
    <property type="molecule type" value="Genomic_DNA"/>
</dbReference>
<organism evidence="16 17">
    <name type="scientific">Mollisia scopiformis</name>
    <name type="common">Conifer needle endophyte fungus</name>
    <name type="synonym">Phialocephala scopiformis</name>
    <dbReference type="NCBI Taxonomy" id="149040"/>
    <lineage>
        <taxon>Eukaryota</taxon>
        <taxon>Fungi</taxon>
        <taxon>Dikarya</taxon>
        <taxon>Ascomycota</taxon>
        <taxon>Pezizomycotina</taxon>
        <taxon>Leotiomycetes</taxon>
        <taxon>Helotiales</taxon>
        <taxon>Mollisiaceae</taxon>
        <taxon>Mollisia</taxon>
    </lineage>
</organism>
<keyword evidence="10" id="KW-0624">Polysaccharide degradation</keyword>
<dbReference type="PROSITE" id="PS51164">
    <property type="entry name" value="CBM1_2"/>
    <property type="match status" value="1"/>
</dbReference>
<keyword evidence="8" id="KW-0873">Pyrrolidone carboxylic acid</keyword>
<reference evidence="16 17" key="1">
    <citation type="submission" date="2015-10" db="EMBL/GenBank/DDBJ databases">
        <title>Full genome of DAOMC 229536 Phialocephala scopiformis, a fungal endophyte of spruce producing the potent anti-insectan compound rugulosin.</title>
        <authorList>
            <consortium name="DOE Joint Genome Institute"/>
            <person name="Walker A.K."/>
            <person name="Frasz S.L."/>
            <person name="Seifert K.A."/>
            <person name="Miller J.D."/>
            <person name="Mondo S.J."/>
            <person name="Labutti K."/>
            <person name="Lipzen A."/>
            <person name="Dockter R."/>
            <person name="Kennedy M."/>
            <person name="Grigoriev I.V."/>
            <person name="Spatafora J.W."/>
        </authorList>
    </citation>
    <scope>NUCLEOTIDE SEQUENCE [LARGE SCALE GENOMIC DNA]</scope>
    <source>
        <strain evidence="16 17">CBS 120377</strain>
    </source>
</reference>
<dbReference type="RefSeq" id="XP_018078557.1">
    <property type="nucleotide sequence ID" value="XM_018216607.1"/>
</dbReference>
<keyword evidence="4 14" id="KW-0732">Signal</keyword>
<dbReference type="EC" id="3.2.1.4" evidence="3"/>
<evidence type="ECO:0000256" key="12">
    <source>
        <dbReference type="ARBA" id="ARBA00074271"/>
    </source>
</evidence>
<dbReference type="InterPro" id="IPR018087">
    <property type="entry name" value="Glyco_hydro_5_CS"/>
</dbReference>
<dbReference type="Gene3D" id="3.20.20.80">
    <property type="entry name" value="Glycosidases"/>
    <property type="match status" value="1"/>
</dbReference>
<comment type="catalytic activity">
    <reaction evidence="1">
        <text>Endohydrolysis of (1-&gt;4)-beta-D-glucosidic linkages in cellulose, lichenin and cereal beta-D-glucans.</text>
        <dbReference type="EC" id="3.2.1.4"/>
    </reaction>
</comment>
<evidence type="ECO:0000256" key="5">
    <source>
        <dbReference type="ARBA" id="ARBA00022801"/>
    </source>
</evidence>
<evidence type="ECO:0000256" key="2">
    <source>
        <dbReference type="ARBA" id="ARBA00005641"/>
    </source>
</evidence>
<dbReference type="KEGG" id="psco:LY89DRAFT_692975"/>
<dbReference type="PANTHER" id="PTHR34142">
    <property type="entry name" value="ENDO-BETA-1,4-GLUCANASE A"/>
    <property type="match status" value="1"/>
</dbReference>
<dbReference type="GO" id="GO:0030245">
    <property type="term" value="P:cellulose catabolic process"/>
    <property type="evidence" value="ECO:0007669"/>
    <property type="project" value="UniProtKB-KW"/>
</dbReference>
<dbReference type="InterPro" id="IPR035971">
    <property type="entry name" value="CBD_sf"/>
</dbReference>
<dbReference type="PROSITE" id="PS00659">
    <property type="entry name" value="GLYCOSYL_HYDROL_F5"/>
    <property type="match status" value="1"/>
</dbReference>
<evidence type="ECO:0000256" key="1">
    <source>
        <dbReference type="ARBA" id="ARBA00000966"/>
    </source>
</evidence>
<dbReference type="GO" id="GO:0005576">
    <property type="term" value="C:extracellular region"/>
    <property type="evidence" value="ECO:0007669"/>
    <property type="project" value="InterPro"/>
</dbReference>
<feature type="domain" description="CBM1" evidence="15">
    <location>
        <begin position="20"/>
        <end position="56"/>
    </location>
</feature>